<name>A0A0F7UMD9_NEOCL</name>
<feature type="region of interest" description="Disordered" evidence="6">
    <location>
        <begin position="2277"/>
        <end position="2404"/>
    </location>
</feature>
<feature type="compositionally biased region" description="Basic and acidic residues" evidence="6">
    <location>
        <begin position="365"/>
        <end position="378"/>
    </location>
</feature>
<reference evidence="8" key="1">
    <citation type="journal article" date="2015" name="PLoS ONE">
        <title>Comprehensive Evaluation of Toxoplasma gondii VEG and Neospora caninum LIV Genomes with Tachyzoite Stage Transcriptome and Proteome Defines Novel Transcript Features.</title>
        <authorList>
            <person name="Ramaprasad A."/>
            <person name="Mourier T."/>
            <person name="Naeem R."/>
            <person name="Malas T.B."/>
            <person name="Moussa E."/>
            <person name="Panigrahi A."/>
            <person name="Vermont S.J."/>
            <person name="Otto T.D."/>
            <person name="Wastling J."/>
            <person name="Pain A."/>
        </authorList>
    </citation>
    <scope>NUCLEOTIDE SEQUENCE</scope>
    <source>
        <strain evidence="8">Liverpool</strain>
    </source>
</reference>
<dbReference type="Pfam" id="PF00847">
    <property type="entry name" value="AP2"/>
    <property type="match status" value="1"/>
</dbReference>
<feature type="compositionally biased region" description="Basic and acidic residues" evidence="6">
    <location>
        <begin position="1440"/>
        <end position="1449"/>
    </location>
</feature>
<feature type="region of interest" description="Disordered" evidence="6">
    <location>
        <begin position="2431"/>
        <end position="2552"/>
    </location>
</feature>
<feature type="region of interest" description="Disordered" evidence="6">
    <location>
        <begin position="2986"/>
        <end position="3011"/>
    </location>
</feature>
<evidence type="ECO:0000256" key="2">
    <source>
        <dbReference type="ARBA" id="ARBA00023015"/>
    </source>
</evidence>
<feature type="region of interest" description="Disordered" evidence="6">
    <location>
        <begin position="1"/>
        <end position="184"/>
    </location>
</feature>
<feature type="compositionally biased region" description="Basic and acidic residues" evidence="6">
    <location>
        <begin position="2344"/>
        <end position="2359"/>
    </location>
</feature>
<feature type="compositionally biased region" description="Basic and acidic residues" evidence="6">
    <location>
        <begin position="1099"/>
        <end position="1114"/>
    </location>
</feature>
<feature type="region of interest" description="Disordered" evidence="6">
    <location>
        <begin position="2710"/>
        <end position="2753"/>
    </location>
</feature>
<feature type="compositionally biased region" description="Basic and acidic residues" evidence="6">
    <location>
        <begin position="1066"/>
        <end position="1078"/>
    </location>
</feature>
<feature type="compositionally biased region" description="Basic and acidic residues" evidence="6">
    <location>
        <begin position="102"/>
        <end position="116"/>
    </location>
</feature>
<feature type="compositionally biased region" description="Basic and acidic residues" evidence="6">
    <location>
        <begin position="417"/>
        <end position="434"/>
    </location>
</feature>
<feature type="compositionally biased region" description="Low complexity" evidence="6">
    <location>
        <begin position="2004"/>
        <end position="2015"/>
    </location>
</feature>
<organism evidence="8">
    <name type="scientific">Neospora caninum (strain Liverpool)</name>
    <dbReference type="NCBI Taxonomy" id="572307"/>
    <lineage>
        <taxon>Eukaryota</taxon>
        <taxon>Sar</taxon>
        <taxon>Alveolata</taxon>
        <taxon>Apicomplexa</taxon>
        <taxon>Conoidasida</taxon>
        <taxon>Coccidia</taxon>
        <taxon>Eucoccidiorida</taxon>
        <taxon>Eimeriorina</taxon>
        <taxon>Sarcocystidae</taxon>
        <taxon>Neospora</taxon>
    </lineage>
</organism>
<comment type="subcellular location">
    <subcellularLocation>
        <location evidence="1">Nucleus</location>
    </subcellularLocation>
</comment>
<evidence type="ECO:0000259" key="7">
    <source>
        <dbReference type="Pfam" id="PF00847"/>
    </source>
</evidence>
<accession>A0A0F7UMD9</accession>
<dbReference type="EMBL" id="LN714486">
    <property type="protein sequence ID" value="CEL70156.1"/>
    <property type="molecule type" value="Genomic_DNA"/>
</dbReference>
<feature type="domain" description="AP2/ERF" evidence="7">
    <location>
        <begin position="3264"/>
        <end position="3312"/>
    </location>
</feature>
<feature type="region of interest" description="Disordered" evidence="6">
    <location>
        <begin position="287"/>
        <end position="444"/>
    </location>
</feature>
<feature type="compositionally biased region" description="Low complexity" evidence="6">
    <location>
        <begin position="145"/>
        <end position="161"/>
    </location>
</feature>
<feature type="region of interest" description="Disordered" evidence="6">
    <location>
        <begin position="3054"/>
        <end position="3259"/>
    </location>
</feature>
<feature type="region of interest" description="Disordered" evidence="6">
    <location>
        <begin position="681"/>
        <end position="776"/>
    </location>
</feature>
<dbReference type="GO" id="GO:0003677">
    <property type="term" value="F:DNA binding"/>
    <property type="evidence" value="ECO:0007669"/>
    <property type="project" value="UniProtKB-KW"/>
</dbReference>
<feature type="compositionally biased region" description="Polar residues" evidence="6">
    <location>
        <begin position="994"/>
        <end position="1007"/>
    </location>
</feature>
<sequence length="3359" mass="356830">MTASPRAHASKNRRQCRLEAEGVDGSPLTALVNGEPLPPASDASGVEDEDRSGPPEDVNVSAFQRHPQSSPTHGNMDKKASSLRLSEEAHLCLPTSPSGDFQQERKDGEADERPSLEKASMSGHWERPVNSEIPESDQETVGRNSPSPSSLGLPAAVSSPAEECRSERDSSTPTLSPSLSIPNLLVTSPSFTSVSYVCEADHARDDRGNKIDSRTRSPSPVRKNRRWREFEETRENTYSSLLTARVAGHDDRPEKGTSLCRSGEMYEAFEETASSVEKRLAQSAERFVEAKKRSDGGNHESARVAAAAPRNAQKAGVPASLDAAGAAEPCTAGPSYAFSLSEKVTAGSGGSPESHSPPSAGHFSDTARVRKASEKTLDSRGPSKRSRSPSVAGDFTRPVNARDSVETSRGFFPSDASPRRNCPERWENQREEHAPGSGFPLVKEGRETPIDTRHSASPSKKRCCLAQRFAFERRRQPPLRLPSVASAVAAALAQFPPGVSTPPLERGTVAEGSGATVPVAAGTVETSLPSLPVAQRGASSRNATLDSSCPAKGAAATLGEEALSSEVGEGVPEAAAVAAALSGWSRGRGPRSVCMSGSSRASSLEQADCMRRCVERKRAESRRAALAAAAVASASVRRLALVAAPQLVENTLRQWWCAQETEEEAAGALLVAHGAETGGRAAGDALPCRHPRQGAQGRPKTEVSGGTAGGTIKMEDGEASTMCSHKAREASARDESKAKTMEALLTKQEGSPAQSNDASASNASSKSRSETQDQRDSCLRVTLFAARQVLNSGQFRQAIRLFPGADSPRGDLRSHRVFRAYRQSVRRRRTSRDPGRRASAGTEDGCVASVSLRELLETDDDRESEVSTSSPSAAELPCHSGPLALSSRHVRSFFGSFSRRGAEGLPGAPAWGGDRSPAGSGGPHSPRPLSGSHELRRRRVCPPRRRYSPSESVHRGEGRGEACAIATSKKPKTGGAQKRRGRDEEQTREGEASQVESRCSTPRSCSSVRYAVSDCSPPSAGYRSRLGTRDEDDGEAMPGGRRTPRACLREGPEDSDVPPPGADESLSDRLGDGRFREGNDRWAAMSSVAVVPFAPNILAKKDASDDGEGQRDITKVSLDWGSQQGLGDSKHDDTGEHEATVPVPGKSRPRDSEGQTRPTGGANEKQCATLPPPMRAGLLEGLNSAADGRKRKGNAAEMSPFSEATGICILRRSQPTSHGGPGSGSCASRGSTQEGETSDKRREDAGTPTGAARGLGPVPDAQRDSLGKNGEIVAIWARARDARHGGRIRRRIWLPPAGTEPATFSSAISPSCLSRGSGGTWQGVALPLRIERDQDANQPSTESGGREERRGAAKAPFGSAAGDSKTEEEIMQEMKAWWAELTCNSADAAPVQTWTLDDFARSFSTLATRAIQLLCLAFRARGARPVPRPSLLTKTVGDSSPREHAELETRTETLRQQVRGLLCRYQQIHQEASLRGSPASNSRVVGEEIQRLLGQLHQLREAQRSLGSLKAGARRRDEEETVDEGPASLFDFPCSRPRTQRGRRQASRWYSVGVRWLADCSAFEYFVVRNRRKDDGGASATASLCDRGQASDTVCSPADGPGTPRTSSPSPPNAVAAFSNLWAQAYAPGPNQPRGLSPATTPPLSESATPRGNVSPPFSEASFHAQRAGKNIAPRVDSGAVVCEKKDDEDREDGGASPRRGEEGERRRLIPARSRLLLHELLQPLSLDATGLRAALVLILLRLQRFLRLKQASNKRRRGRPRKGERNRQSRAACPIFVSRDDSDAFQEALLARNLDIPLGSFPSPESEARDLAESDTNSALRLAHEGAMSDQASERLSSVGTANPTAPSVATGVRLPSTAFPHCALALASPEGKGGVQEDGGSSVRGPLGDKLPAGIPEHALLGRSVGEASPRSLSSPAVHLHEGDRRCVGARGTEETPPSAVDESLLDSEGGDRKGAGPVARRGWRGRASRGASPQHAASPCPQGDKARGASGSDPAAVHGDAASAQPSTCSSPQPSPSPGGRRERGRRSGRARGGSRAGSGRKEDRGRLNPQPLASQTACTGASSGADTAGAASTEGDEQKTSAHRGGLEHSDEDKEDLAASSQPSDDATSQRSSGSHGDSASSGARASESVQAAGRLSDANKGAAYLVPAVDSPPSPNDVHASARPPPPQASSWTTEDGDPSARAGSRRSTALTLPLLPVGHGSAARAVFSEDTLTSRVSRPSSLGALLGTGAEAEEDPQEERNAVSTWLIEKGVLEPFWWRAAAEMRRCASFSRRGKCEEGADQDVSAEGRGGGGLEDLVLSFPRLTREARVGGEQSDGEECEKASRSGASPRPGNPWCRDPRRSERQECREGREPASGVSVDDGDNGDEAGDGGGDSDGSCDSAVVSTTSESSGISDVSLDPDCIVQHVAFDTVLSTALSALYRKTADGQEESDAEREASADVENGRVAKNESTEDTQAAAHCQPPGQDDEEKAAELEQSASSVTAVKNEQTGETACGEAAKQGKGRARRDADDRGSRPVLPVGEGEGHASGSSEQAPPPLLPVASGDEDRLFTEVPQNEEDLKRALQHVDPRLCQQMLHDGLGFIRTYVTLDKKKKEILQGAPFAARGGRVAQLLRGLQGLFDALECVREREGDEALPGEQEGEDAPGGSAAKQETEEQGIVGDRESERGSDQNRDEVGEPKASVEDAVAIAFCRAVGTAVREATASSRRSFHPGKSETDVLEPAGDELRATPLASSDDDDSETRRALQTALHEERDEGIEPAIPARLGMTAAEARGMQGDRKGHEGGQRWTEAMGHSASLFLAGTLELEEMKHERHAQELHGEGDSLTCLLLASDRLESTNESWKGGDAGDLGAGPDEGRGEIKRGVREGGARTACRPRAPSLEKLANAGCAQRDRKGGATRKRQKRDEKHAQQRGNLFLEALLQPVWREETPQAFLIDFGSQAPEDSAEAGKPIFMSPCVFGVRGASRWKKLCRSGDEVHREDDGSPPWRHDQSETFAYRADAPQGWKRQEGLRWGGSRYGFSGMRHHGRKSPAFLSPQWDDDERFSLSSSADERGYTSSGSEMFLSVPPPRKYGLRFQGRSRKTARATRPSDGRSSENRTSCRESLRPSSGLSGEETPSRSLSSGRRRGGLGGSSPAAFHAPMTRAAAGRAGSSVRQGDGEDSPEADAQFGTFGTPGRGLPEGRGAATEGDTRDDKPASSPRHGKRGGALRSGGAREAGIDAGTDTLWVQPGSSPTSHRSGRRSPAAAAVSSLPTGVYFDASRKLWRCQWRENGRFKTKGFSLNVYKTLKEARRACVVYRCLMGGWEVDPRWLGPDDDEQDNSGGADEVAGAVPSDGVPDAPGGGGRKEY</sequence>
<feature type="region of interest" description="Disordered" evidence="6">
    <location>
        <begin position="1509"/>
        <end position="1538"/>
    </location>
</feature>
<feature type="compositionally biased region" description="Basic and acidic residues" evidence="6">
    <location>
        <begin position="2441"/>
        <end position="2458"/>
    </location>
</feature>
<evidence type="ECO:0000256" key="3">
    <source>
        <dbReference type="ARBA" id="ARBA00023125"/>
    </source>
</evidence>
<feature type="compositionally biased region" description="Polar residues" evidence="6">
    <location>
        <begin position="3055"/>
        <end position="3070"/>
    </location>
</feature>
<dbReference type="GO" id="GO:0003700">
    <property type="term" value="F:DNA-binding transcription factor activity"/>
    <property type="evidence" value="ECO:0007669"/>
    <property type="project" value="InterPro"/>
</dbReference>
<feature type="compositionally biased region" description="Basic and acidic residues" evidence="6">
    <location>
        <begin position="2080"/>
        <end position="2096"/>
    </location>
</feature>
<evidence type="ECO:0000313" key="8">
    <source>
        <dbReference type="EMBL" id="CEL70156.1"/>
    </source>
</evidence>
<feature type="region of interest" description="Disordered" evidence="6">
    <location>
        <begin position="2847"/>
        <end position="2920"/>
    </location>
</feature>
<feature type="compositionally biased region" description="Acidic residues" evidence="6">
    <location>
        <begin position="2367"/>
        <end position="2376"/>
    </location>
</feature>
<evidence type="ECO:0000256" key="6">
    <source>
        <dbReference type="SAM" id="MobiDB-lite"/>
    </source>
</evidence>
<feature type="compositionally biased region" description="Basic and acidic residues" evidence="6">
    <location>
        <begin position="2986"/>
        <end position="3002"/>
    </location>
</feature>
<feature type="compositionally biased region" description="Low complexity" evidence="6">
    <location>
        <begin position="3154"/>
        <end position="3163"/>
    </location>
</feature>
<feature type="region of interest" description="Disordered" evidence="6">
    <location>
        <begin position="1575"/>
        <end position="1707"/>
    </location>
</feature>
<feature type="compositionally biased region" description="Low complexity" evidence="6">
    <location>
        <begin position="2113"/>
        <end position="2133"/>
    </location>
</feature>
<feature type="region of interest" description="Disordered" evidence="6">
    <location>
        <begin position="203"/>
        <end position="234"/>
    </location>
</feature>
<feature type="compositionally biased region" description="Polar residues" evidence="6">
    <location>
        <begin position="1638"/>
        <end position="1652"/>
    </location>
</feature>
<keyword evidence="3" id="KW-0238">DNA-binding</keyword>
<feature type="compositionally biased region" description="Basic and acidic residues" evidence="6">
    <location>
        <begin position="767"/>
        <end position="776"/>
    </location>
</feature>
<evidence type="ECO:0000256" key="4">
    <source>
        <dbReference type="ARBA" id="ARBA00023163"/>
    </source>
</evidence>
<feature type="region of interest" description="Disordered" evidence="6">
    <location>
        <begin position="1429"/>
        <end position="1449"/>
    </location>
</feature>
<feature type="compositionally biased region" description="Acidic residues" evidence="6">
    <location>
        <begin position="2641"/>
        <end position="2651"/>
    </location>
</feature>
<keyword evidence="4" id="KW-0804">Transcription</keyword>
<dbReference type="InterPro" id="IPR001471">
    <property type="entry name" value="AP2/ERF_dom"/>
</dbReference>
<dbReference type="GO" id="GO:0005634">
    <property type="term" value="C:nucleus"/>
    <property type="evidence" value="ECO:0007669"/>
    <property type="project" value="UniProtKB-SubCell"/>
</dbReference>
<feature type="compositionally biased region" description="Low complexity" evidence="6">
    <location>
        <begin position="351"/>
        <end position="362"/>
    </location>
</feature>
<feature type="region of interest" description="Disordered" evidence="6">
    <location>
        <begin position="1094"/>
        <end position="1266"/>
    </location>
</feature>
<feature type="compositionally biased region" description="Basic and acidic residues" evidence="6">
    <location>
        <begin position="287"/>
        <end position="302"/>
    </location>
</feature>
<feature type="region of interest" description="Disordered" evidence="6">
    <location>
        <begin position="905"/>
        <end position="1078"/>
    </location>
</feature>
<feature type="compositionally biased region" description="Basic and acidic residues" evidence="6">
    <location>
        <begin position="981"/>
        <end position="991"/>
    </location>
</feature>
<feature type="compositionally biased region" description="Low complexity" evidence="6">
    <location>
        <begin position="2060"/>
        <end position="2077"/>
    </location>
</feature>
<feature type="region of interest" description="Disordered" evidence="6">
    <location>
        <begin position="1908"/>
        <end position="2192"/>
    </location>
</feature>
<proteinExistence type="predicted"/>
<feature type="region of interest" description="Disordered" evidence="6">
    <location>
        <begin position="857"/>
        <end position="880"/>
    </location>
</feature>
<feature type="compositionally biased region" description="Basic and acidic residues" evidence="6">
    <location>
        <begin position="3098"/>
        <end position="3115"/>
    </location>
</feature>
<feature type="compositionally biased region" description="Polar residues" evidence="6">
    <location>
        <begin position="1225"/>
        <end position="1235"/>
    </location>
</feature>
<feature type="compositionally biased region" description="Basic residues" evidence="6">
    <location>
        <begin position="969"/>
        <end position="980"/>
    </location>
</feature>
<feature type="compositionally biased region" description="Low complexity" evidence="6">
    <location>
        <begin position="303"/>
        <end position="315"/>
    </location>
</feature>
<evidence type="ECO:0000256" key="1">
    <source>
        <dbReference type="ARBA" id="ARBA00004123"/>
    </source>
</evidence>
<feature type="region of interest" description="Disordered" evidence="6">
    <location>
        <begin position="823"/>
        <end position="844"/>
    </location>
</feature>
<feature type="region of interest" description="Disordered" evidence="6">
    <location>
        <begin position="1871"/>
        <end position="1896"/>
    </location>
</feature>
<feature type="compositionally biased region" description="Basic and acidic residues" evidence="6">
    <location>
        <begin position="75"/>
        <end position="90"/>
    </location>
</feature>
<keyword evidence="2" id="KW-0805">Transcription regulation</keyword>
<feature type="compositionally biased region" description="Basic and acidic residues" evidence="6">
    <location>
        <begin position="1128"/>
        <end position="1139"/>
    </location>
</feature>
<protein>
    <submittedName>
        <fullName evidence="8">AP2 domain transcription factor AP2XI-4</fullName>
    </submittedName>
</protein>
<feature type="compositionally biased region" description="Polar residues" evidence="6">
    <location>
        <begin position="2390"/>
        <end position="2401"/>
    </location>
</feature>
<feature type="compositionally biased region" description="Basic and acidic residues" evidence="6">
    <location>
        <begin position="203"/>
        <end position="215"/>
    </location>
</feature>
<feature type="region of interest" description="Disordered" evidence="6">
    <location>
        <begin position="1329"/>
        <end position="1368"/>
    </location>
</feature>
<feature type="compositionally biased region" description="Basic and acidic residues" evidence="6">
    <location>
        <begin position="2669"/>
        <end position="2689"/>
    </location>
</feature>
<feature type="compositionally biased region" description="Basic residues" evidence="6">
    <location>
        <begin position="935"/>
        <end position="947"/>
    </location>
</feature>
<evidence type="ECO:0000256" key="5">
    <source>
        <dbReference type="ARBA" id="ARBA00023242"/>
    </source>
</evidence>
<feature type="compositionally biased region" description="Low complexity" evidence="6">
    <location>
        <begin position="751"/>
        <end position="766"/>
    </location>
</feature>
<feature type="compositionally biased region" description="Polar residues" evidence="6">
    <location>
        <begin position="2484"/>
        <end position="2499"/>
    </location>
</feature>
<feature type="region of interest" description="Disordered" evidence="6">
    <location>
        <begin position="2638"/>
        <end position="2689"/>
    </location>
</feature>
<gene>
    <name evidence="8" type="ORF">BN1204_058430</name>
</gene>
<keyword evidence="5" id="KW-0539">Nucleus</keyword>
<feature type="region of interest" description="Disordered" evidence="6">
    <location>
        <begin position="3319"/>
        <end position="3359"/>
    </location>
</feature>
<feature type="compositionally biased region" description="Basic and acidic residues" evidence="6">
    <location>
        <begin position="726"/>
        <end position="740"/>
    </location>
</feature>
<feature type="compositionally biased region" description="Low complexity" evidence="6">
    <location>
        <begin position="171"/>
        <end position="180"/>
    </location>
</feature>
<feature type="compositionally biased region" description="Basic and acidic residues" evidence="6">
    <location>
        <begin position="2864"/>
        <end position="2878"/>
    </location>
</feature>
<dbReference type="Gene3D" id="1.20.5.2050">
    <property type="match status" value="1"/>
</dbReference>